<accession>A0A835E9R5</accession>
<evidence type="ECO:0000313" key="1">
    <source>
        <dbReference type="EMBL" id="KAF8674784.1"/>
    </source>
</evidence>
<sequence length="64" mass="6982">MVSPARDYVGGRRLWLQHLVTTRLAAACGGFLSLAWHLRYGSSSKDDACDNSVRWNGGGGCVRE</sequence>
<proteinExistence type="predicted"/>
<gene>
    <name evidence="1" type="ORF">HU200_048066</name>
</gene>
<reference evidence="1" key="1">
    <citation type="submission" date="2020-07" db="EMBL/GenBank/DDBJ databases">
        <title>Genome sequence and genetic diversity analysis of an under-domesticated orphan crop, white fonio (Digitaria exilis).</title>
        <authorList>
            <person name="Bennetzen J.L."/>
            <person name="Chen S."/>
            <person name="Ma X."/>
            <person name="Wang X."/>
            <person name="Yssel A.E.J."/>
            <person name="Chaluvadi S.R."/>
            <person name="Johnson M."/>
            <person name="Gangashetty P."/>
            <person name="Hamidou F."/>
            <person name="Sanogo M.D."/>
            <person name="Zwaenepoel A."/>
            <person name="Wallace J."/>
            <person name="Van De Peer Y."/>
            <person name="Van Deynze A."/>
        </authorList>
    </citation>
    <scope>NUCLEOTIDE SEQUENCE</scope>
    <source>
        <tissue evidence="1">Leaves</tissue>
    </source>
</reference>
<protein>
    <submittedName>
        <fullName evidence="1">Uncharacterized protein</fullName>
    </submittedName>
</protein>
<organism evidence="1 2">
    <name type="scientific">Digitaria exilis</name>
    <dbReference type="NCBI Taxonomy" id="1010633"/>
    <lineage>
        <taxon>Eukaryota</taxon>
        <taxon>Viridiplantae</taxon>
        <taxon>Streptophyta</taxon>
        <taxon>Embryophyta</taxon>
        <taxon>Tracheophyta</taxon>
        <taxon>Spermatophyta</taxon>
        <taxon>Magnoliopsida</taxon>
        <taxon>Liliopsida</taxon>
        <taxon>Poales</taxon>
        <taxon>Poaceae</taxon>
        <taxon>PACMAD clade</taxon>
        <taxon>Panicoideae</taxon>
        <taxon>Panicodae</taxon>
        <taxon>Paniceae</taxon>
        <taxon>Anthephorinae</taxon>
        <taxon>Digitaria</taxon>
    </lineage>
</organism>
<evidence type="ECO:0000313" key="2">
    <source>
        <dbReference type="Proteomes" id="UP000636709"/>
    </source>
</evidence>
<comment type="caution">
    <text evidence="1">The sequence shown here is derived from an EMBL/GenBank/DDBJ whole genome shotgun (WGS) entry which is preliminary data.</text>
</comment>
<dbReference type="Proteomes" id="UP000636709">
    <property type="component" value="Unassembled WGS sequence"/>
</dbReference>
<name>A0A835E9R5_9POAL</name>
<dbReference type="EMBL" id="JACEFO010002196">
    <property type="protein sequence ID" value="KAF8674784.1"/>
    <property type="molecule type" value="Genomic_DNA"/>
</dbReference>
<keyword evidence="2" id="KW-1185">Reference proteome</keyword>
<dbReference type="AlphaFoldDB" id="A0A835E9R5"/>